<dbReference type="PANTHER" id="PTHR42748">
    <property type="entry name" value="NITROGEN METABOLITE REPRESSION PROTEIN NMRA FAMILY MEMBER"/>
    <property type="match status" value="1"/>
</dbReference>
<dbReference type="InterPro" id="IPR036291">
    <property type="entry name" value="NAD(P)-bd_dom_sf"/>
</dbReference>
<dbReference type="InterPro" id="IPR051164">
    <property type="entry name" value="NmrA-like_oxidored"/>
</dbReference>
<gene>
    <name evidence="4" type="ORF">LTR24_006523</name>
</gene>
<comment type="caution">
    <text evidence="4">The sequence shown here is derived from an EMBL/GenBank/DDBJ whole genome shotgun (WGS) entry which is preliminary data.</text>
</comment>
<dbReference type="CDD" id="cd05251">
    <property type="entry name" value="NmrA_like_SDR_a"/>
    <property type="match status" value="1"/>
</dbReference>
<name>A0ABR0K5S2_9EURO</name>
<feature type="domain" description="NmrA-like" evidence="3">
    <location>
        <begin position="3"/>
        <end position="316"/>
    </location>
</feature>
<keyword evidence="5" id="KW-1185">Reference proteome</keyword>
<organism evidence="4 5">
    <name type="scientific">Lithohypha guttulata</name>
    <dbReference type="NCBI Taxonomy" id="1690604"/>
    <lineage>
        <taxon>Eukaryota</taxon>
        <taxon>Fungi</taxon>
        <taxon>Dikarya</taxon>
        <taxon>Ascomycota</taxon>
        <taxon>Pezizomycotina</taxon>
        <taxon>Eurotiomycetes</taxon>
        <taxon>Chaetothyriomycetidae</taxon>
        <taxon>Chaetothyriales</taxon>
        <taxon>Trichomeriaceae</taxon>
        <taxon>Lithohypha</taxon>
    </lineage>
</organism>
<keyword evidence="2" id="KW-0521">NADP</keyword>
<dbReference type="SUPFAM" id="SSF51735">
    <property type="entry name" value="NAD(P)-binding Rossmann-fold domains"/>
    <property type="match status" value="1"/>
</dbReference>
<dbReference type="Gene3D" id="3.90.25.10">
    <property type="entry name" value="UDP-galactose 4-epimerase, domain 1"/>
    <property type="match status" value="1"/>
</dbReference>
<dbReference type="InterPro" id="IPR008030">
    <property type="entry name" value="NmrA-like"/>
</dbReference>
<dbReference type="Proteomes" id="UP001345013">
    <property type="component" value="Unassembled WGS sequence"/>
</dbReference>
<protein>
    <recommendedName>
        <fullName evidence="3">NmrA-like domain-containing protein</fullName>
    </recommendedName>
</protein>
<dbReference type="Pfam" id="PF05368">
    <property type="entry name" value="NmrA"/>
    <property type="match status" value="1"/>
</dbReference>
<dbReference type="PANTHER" id="PTHR42748:SF31">
    <property type="entry name" value="NMRA-LIKE DOMAIN-CONTAINING PROTEIN-RELATED"/>
    <property type="match status" value="1"/>
</dbReference>
<accession>A0ABR0K5S2</accession>
<evidence type="ECO:0000259" key="3">
    <source>
        <dbReference type="Pfam" id="PF05368"/>
    </source>
</evidence>
<dbReference type="EMBL" id="JAVRRG010000085">
    <property type="protein sequence ID" value="KAK5087653.1"/>
    <property type="molecule type" value="Genomic_DNA"/>
</dbReference>
<dbReference type="Gene3D" id="3.40.50.720">
    <property type="entry name" value="NAD(P)-binding Rossmann-like Domain"/>
    <property type="match status" value="1"/>
</dbReference>
<evidence type="ECO:0000313" key="5">
    <source>
        <dbReference type="Proteomes" id="UP001345013"/>
    </source>
</evidence>
<sequence length="325" mass="35229">MAKRLVTVFGATGNQGGAVVSTLLSNSTLSQQFSVRAITRNTSSPKAQALASKGVDLKNADMNDPQSLSEAVKGSYAVFGVTNYWESASREVEVSQGKAIADACVSADVKHLVWSALPNVTELSGGALKKVEHFESKHEVAMYIENIKESASMIATYFMPGFYMSNLKGMTRSIPQVNDGTPTISLPWDAENTKVALFDAAQDTGTFVGGILGYPDPAELDGRFIQAVSEWATPAKIVADMSEVIGREVKFNSLSEEDALNAFGQGMPQKIAEELVQNMVLIRDFSYYGKGTESKQAESNKVLEPLGLKTQTFKEWVKKAGPWEF</sequence>
<evidence type="ECO:0000256" key="2">
    <source>
        <dbReference type="ARBA" id="ARBA00022857"/>
    </source>
</evidence>
<proteinExistence type="inferred from homology"/>
<comment type="similarity">
    <text evidence="1">Belongs to the NmrA-type oxidoreductase family.</text>
</comment>
<reference evidence="4 5" key="1">
    <citation type="submission" date="2023-08" db="EMBL/GenBank/DDBJ databases">
        <title>Black Yeasts Isolated from many extreme environments.</title>
        <authorList>
            <person name="Coleine C."/>
            <person name="Stajich J.E."/>
            <person name="Selbmann L."/>
        </authorList>
    </citation>
    <scope>NUCLEOTIDE SEQUENCE [LARGE SCALE GENOMIC DNA]</scope>
    <source>
        <strain evidence="4 5">CCFEE 5885</strain>
    </source>
</reference>
<evidence type="ECO:0000313" key="4">
    <source>
        <dbReference type="EMBL" id="KAK5087653.1"/>
    </source>
</evidence>
<evidence type="ECO:0000256" key="1">
    <source>
        <dbReference type="ARBA" id="ARBA00006328"/>
    </source>
</evidence>